<dbReference type="Gene3D" id="3.40.50.150">
    <property type="entry name" value="Vaccinia Virus protein VP39"/>
    <property type="match status" value="1"/>
</dbReference>
<dbReference type="InterPro" id="IPR051052">
    <property type="entry name" value="Diverse_substrate_MTase"/>
</dbReference>
<evidence type="ECO:0000256" key="1">
    <source>
        <dbReference type="ARBA" id="ARBA00008361"/>
    </source>
</evidence>
<comment type="caution">
    <text evidence="5">The sequence shown here is derived from an EMBL/GenBank/DDBJ whole genome shotgun (WGS) entry which is preliminary data.</text>
</comment>
<keyword evidence="2" id="KW-0489">Methyltransferase</keyword>
<dbReference type="InterPro" id="IPR013216">
    <property type="entry name" value="Methyltransf_11"/>
</dbReference>
<keyword evidence="3" id="KW-0808">Transferase</keyword>
<dbReference type="Pfam" id="PF08241">
    <property type="entry name" value="Methyltransf_11"/>
    <property type="match status" value="1"/>
</dbReference>
<dbReference type="EMBL" id="BARV01033915">
    <property type="protein sequence ID" value="GAI55259.1"/>
    <property type="molecule type" value="Genomic_DNA"/>
</dbReference>
<evidence type="ECO:0000256" key="2">
    <source>
        <dbReference type="ARBA" id="ARBA00022603"/>
    </source>
</evidence>
<accession>X1RI61</accession>
<organism evidence="5">
    <name type="scientific">marine sediment metagenome</name>
    <dbReference type="NCBI Taxonomy" id="412755"/>
    <lineage>
        <taxon>unclassified sequences</taxon>
        <taxon>metagenomes</taxon>
        <taxon>ecological metagenomes</taxon>
    </lineage>
</organism>
<reference evidence="5" key="1">
    <citation type="journal article" date="2014" name="Front. Microbiol.">
        <title>High frequency of phylogenetically diverse reductive dehalogenase-homologous genes in deep subseafloor sedimentary metagenomes.</title>
        <authorList>
            <person name="Kawai M."/>
            <person name="Futagami T."/>
            <person name="Toyoda A."/>
            <person name="Takaki Y."/>
            <person name="Nishi S."/>
            <person name="Hori S."/>
            <person name="Arai W."/>
            <person name="Tsubouchi T."/>
            <person name="Morono Y."/>
            <person name="Uchiyama I."/>
            <person name="Ito T."/>
            <person name="Fujiyama A."/>
            <person name="Inagaki F."/>
            <person name="Takami H."/>
        </authorList>
    </citation>
    <scope>NUCLEOTIDE SEQUENCE</scope>
    <source>
        <strain evidence="5">Expedition CK06-06</strain>
    </source>
</reference>
<sequence length="172" mass="19419">FAIKLAPHFESVVAIDTSQSMIELAAAVQPTKSNVRFRVLDFWDAELENDRFDFVSFIAVIHHMPLAKTLERVRDLLNPGGQLAIVGCYKEQSIEDYFYSALAAPVNLAYCWYNGGYDSVSAPTSPATQTLKEIVARATETLPGAKITRLLFWRYLLLYTKPELPNKAQNRF</sequence>
<dbReference type="GO" id="GO:0032259">
    <property type="term" value="P:methylation"/>
    <property type="evidence" value="ECO:0007669"/>
    <property type="project" value="UniProtKB-KW"/>
</dbReference>
<evidence type="ECO:0000256" key="3">
    <source>
        <dbReference type="ARBA" id="ARBA00022679"/>
    </source>
</evidence>
<dbReference type="SUPFAM" id="SSF53335">
    <property type="entry name" value="S-adenosyl-L-methionine-dependent methyltransferases"/>
    <property type="match status" value="1"/>
</dbReference>
<protein>
    <recommendedName>
        <fullName evidence="4">Methyltransferase type 11 domain-containing protein</fullName>
    </recommendedName>
</protein>
<feature type="non-terminal residue" evidence="5">
    <location>
        <position position="1"/>
    </location>
</feature>
<comment type="similarity">
    <text evidence="1">Belongs to the methyltransferase superfamily.</text>
</comment>
<dbReference type="InterPro" id="IPR029063">
    <property type="entry name" value="SAM-dependent_MTases_sf"/>
</dbReference>
<dbReference type="GO" id="GO:0008757">
    <property type="term" value="F:S-adenosylmethionine-dependent methyltransferase activity"/>
    <property type="evidence" value="ECO:0007669"/>
    <property type="project" value="InterPro"/>
</dbReference>
<name>X1RI61_9ZZZZ</name>
<feature type="domain" description="Methyltransferase type 11" evidence="4">
    <location>
        <begin position="4"/>
        <end position="85"/>
    </location>
</feature>
<dbReference type="AlphaFoldDB" id="X1RI61"/>
<dbReference type="PANTHER" id="PTHR44942">
    <property type="entry name" value="METHYLTRANSF_11 DOMAIN-CONTAINING PROTEIN"/>
    <property type="match status" value="1"/>
</dbReference>
<evidence type="ECO:0000259" key="4">
    <source>
        <dbReference type="Pfam" id="PF08241"/>
    </source>
</evidence>
<dbReference type="PANTHER" id="PTHR44942:SF4">
    <property type="entry name" value="METHYLTRANSFERASE TYPE 11 DOMAIN-CONTAINING PROTEIN"/>
    <property type="match status" value="1"/>
</dbReference>
<evidence type="ECO:0000313" key="5">
    <source>
        <dbReference type="EMBL" id="GAI55259.1"/>
    </source>
</evidence>
<gene>
    <name evidence="5" type="ORF">S06H3_53222</name>
</gene>
<proteinExistence type="inferred from homology"/>
<dbReference type="CDD" id="cd02440">
    <property type="entry name" value="AdoMet_MTases"/>
    <property type="match status" value="1"/>
</dbReference>